<proteinExistence type="predicted"/>
<protein>
    <recommendedName>
        <fullName evidence="4">Secreted protein</fullName>
    </recommendedName>
</protein>
<evidence type="ECO:0000313" key="3">
    <source>
        <dbReference type="Proteomes" id="UP001345827"/>
    </source>
</evidence>
<dbReference type="EMBL" id="JAXLQG010000025">
    <property type="protein sequence ID" value="KAK5528581.1"/>
    <property type="molecule type" value="Genomic_DNA"/>
</dbReference>
<comment type="caution">
    <text evidence="2">The sequence shown here is derived from an EMBL/GenBank/DDBJ whole genome shotgun (WGS) entry which is preliminary data.</text>
</comment>
<dbReference type="AlphaFoldDB" id="A0AAV9PSK3"/>
<name>A0AAV9PSK3_9PEZI</name>
<organism evidence="2 3">
    <name type="scientific">Vermiconidia calcicola</name>
    <dbReference type="NCBI Taxonomy" id="1690605"/>
    <lineage>
        <taxon>Eukaryota</taxon>
        <taxon>Fungi</taxon>
        <taxon>Dikarya</taxon>
        <taxon>Ascomycota</taxon>
        <taxon>Pezizomycotina</taxon>
        <taxon>Dothideomycetes</taxon>
        <taxon>Dothideomycetidae</taxon>
        <taxon>Mycosphaerellales</taxon>
        <taxon>Extremaceae</taxon>
        <taxon>Vermiconidia</taxon>
    </lineage>
</organism>
<keyword evidence="1" id="KW-0732">Signal</keyword>
<feature type="chain" id="PRO_5043821612" description="Secreted protein" evidence="1">
    <location>
        <begin position="22"/>
        <end position="218"/>
    </location>
</feature>
<reference evidence="2 3" key="1">
    <citation type="submission" date="2023-06" db="EMBL/GenBank/DDBJ databases">
        <title>Black Yeasts Isolated from many extreme environments.</title>
        <authorList>
            <person name="Coleine C."/>
            <person name="Stajich J.E."/>
            <person name="Selbmann L."/>
        </authorList>
    </citation>
    <scope>NUCLEOTIDE SEQUENCE [LARGE SCALE GENOMIC DNA]</scope>
    <source>
        <strain evidence="2 3">CCFEE 5887</strain>
    </source>
</reference>
<evidence type="ECO:0000256" key="1">
    <source>
        <dbReference type="SAM" id="SignalP"/>
    </source>
</evidence>
<accession>A0AAV9PSK3</accession>
<keyword evidence="3" id="KW-1185">Reference proteome</keyword>
<gene>
    <name evidence="2" type="ORF">LTR25_010194</name>
</gene>
<feature type="signal peptide" evidence="1">
    <location>
        <begin position="1"/>
        <end position="21"/>
    </location>
</feature>
<evidence type="ECO:0000313" key="2">
    <source>
        <dbReference type="EMBL" id="KAK5528581.1"/>
    </source>
</evidence>
<sequence length="218" mass="23682">MHSPILLLLPLLASFAHRTTCQDDIAGDRTSPSTIDAEPEASEPAILIDAPDASTLHLSKRSPPAVAYHCDAQGWKGLCSYTNLVNDQCEWFPWGVAMSFGPPAGWQCRFYPDTNCNGAFIPSQYLDVPLSSPGTPNWGALYGGGARPASWKCRQCPNTLSCGTTYNAWSSSTKPTITHDKNDPTATKATTKTMPWDWQKHSSVPLGIDPKNYATKGH</sequence>
<evidence type="ECO:0008006" key="4">
    <source>
        <dbReference type="Google" id="ProtNLM"/>
    </source>
</evidence>
<dbReference type="Proteomes" id="UP001345827">
    <property type="component" value="Unassembled WGS sequence"/>
</dbReference>